<name>A0A3Q9ICM8_9BACL</name>
<reference evidence="9" key="1">
    <citation type="submission" date="2018-12" db="EMBL/GenBank/DDBJ databases">
        <title>Complete genome sequence of Paenibacillus sp. MBLB1234.</title>
        <authorList>
            <person name="Nam Y.-D."/>
            <person name="Kang J."/>
            <person name="Chung W.-H."/>
            <person name="Park Y.S."/>
        </authorList>
    </citation>
    <scope>NUCLEOTIDE SEQUENCE [LARGE SCALE GENOMIC DNA]</scope>
    <source>
        <strain evidence="9">MBLB1234</strain>
    </source>
</reference>
<keyword evidence="2 6" id="KW-0288">FMN</keyword>
<sequence>MNADRQLCIGFSLSATWMKGHGWRLPDSGVEKMGSIDYYIELAKLAENAKLDFLFRADYLYVSPQMLGDSANFGSPDPTMIFAAIARETDRIGLVTTISTTFNPPYVVARQLQSLHWLSNGRAGWNIVTSIEGAENFGTAAMPSPEERYARAREFTNVVRKLWASFPHEAVLIDRESGKFTDTDRISPIDHSGEFFNVKGPLSLPAHSSGSIPLFQAGASNIGRNFASSVADAIFAAMPDLESGIELRNDLRRRAEEQGRDPNAIRVLPGLYFFLADTREEAQALFEMANAHLSTERRLASLKSVLGLDLSSYALGDRVTAGMLPDANQPVRSRTHAELLRRYIINHHPTVAEVLSRPEVLGSAHWVSVGTVEDVLNDIIQRYEAGAIDGLIALPGGSEQSMELFFEKLMPRLVELGLFRSEYSGSTLKEHLGIC</sequence>
<dbReference type="SUPFAM" id="SSF51679">
    <property type="entry name" value="Bacterial luciferase-like"/>
    <property type="match status" value="1"/>
</dbReference>
<feature type="binding site" evidence="6">
    <location>
        <position position="220"/>
    </location>
    <ligand>
        <name>FMN</name>
        <dbReference type="ChEBI" id="CHEBI:58210"/>
    </ligand>
</feature>
<dbReference type="InterPro" id="IPR016215">
    <property type="entry name" value="NTA_MOA"/>
</dbReference>
<keyword evidence="1 6" id="KW-0285">Flavoprotein</keyword>
<keyword evidence="4" id="KW-0503">Monooxygenase</keyword>
<evidence type="ECO:0000256" key="4">
    <source>
        <dbReference type="ARBA" id="ARBA00023033"/>
    </source>
</evidence>
<dbReference type="Proteomes" id="UP000270678">
    <property type="component" value="Chromosome"/>
</dbReference>
<evidence type="ECO:0000256" key="5">
    <source>
        <dbReference type="ARBA" id="ARBA00033748"/>
    </source>
</evidence>
<feature type="domain" description="Luciferase-like" evidence="7">
    <location>
        <begin position="32"/>
        <end position="387"/>
    </location>
</feature>
<organism evidence="8 9">
    <name type="scientific">Paenibacillus lutimineralis</name>
    <dbReference type="NCBI Taxonomy" id="2707005"/>
    <lineage>
        <taxon>Bacteria</taxon>
        <taxon>Bacillati</taxon>
        <taxon>Bacillota</taxon>
        <taxon>Bacilli</taxon>
        <taxon>Bacillales</taxon>
        <taxon>Paenibacillaceae</taxon>
        <taxon>Paenibacillus</taxon>
    </lineage>
</organism>
<dbReference type="NCBIfam" id="TIGR03860">
    <property type="entry name" value="FMN_nitrolo"/>
    <property type="match status" value="1"/>
</dbReference>
<evidence type="ECO:0000313" key="8">
    <source>
        <dbReference type="EMBL" id="AZS15179.1"/>
    </source>
</evidence>
<dbReference type="KEGG" id="plut:EI981_12370"/>
<comment type="similarity">
    <text evidence="5">Belongs to the NtaA/SnaA/DszA monooxygenase family.</text>
</comment>
<feature type="binding site" evidence="6">
    <location>
        <position position="97"/>
    </location>
    <ligand>
        <name>FMN</name>
        <dbReference type="ChEBI" id="CHEBI:58210"/>
    </ligand>
</feature>
<protein>
    <submittedName>
        <fullName evidence="8">LLM class flavin-dependent oxidoreductase</fullName>
    </submittedName>
</protein>
<gene>
    <name evidence="8" type="ORF">EI981_12370</name>
</gene>
<feature type="binding site" evidence="6">
    <location>
        <position position="58"/>
    </location>
    <ligand>
        <name>FMN</name>
        <dbReference type="ChEBI" id="CHEBI:58210"/>
    </ligand>
</feature>
<dbReference type="RefSeq" id="WP_126998540.1">
    <property type="nucleotide sequence ID" value="NZ_CP034346.1"/>
</dbReference>
<dbReference type="PIRSF" id="PIRSF000337">
    <property type="entry name" value="NTA_MOA"/>
    <property type="match status" value="1"/>
</dbReference>
<proteinExistence type="inferred from homology"/>
<dbReference type="Pfam" id="PF00296">
    <property type="entry name" value="Bac_luciferase"/>
    <property type="match status" value="1"/>
</dbReference>
<dbReference type="InterPro" id="IPR036661">
    <property type="entry name" value="Luciferase-like_sf"/>
</dbReference>
<dbReference type="InterPro" id="IPR011251">
    <property type="entry name" value="Luciferase-like_dom"/>
</dbReference>
<evidence type="ECO:0000256" key="1">
    <source>
        <dbReference type="ARBA" id="ARBA00022630"/>
    </source>
</evidence>
<keyword evidence="3" id="KW-0560">Oxidoreductase</keyword>
<dbReference type="Gene3D" id="3.20.20.30">
    <property type="entry name" value="Luciferase-like domain"/>
    <property type="match status" value="1"/>
</dbReference>
<evidence type="ECO:0000256" key="3">
    <source>
        <dbReference type="ARBA" id="ARBA00023002"/>
    </source>
</evidence>
<feature type="binding site" evidence="6">
    <location>
        <position position="149"/>
    </location>
    <ligand>
        <name>FMN</name>
        <dbReference type="ChEBI" id="CHEBI:58210"/>
    </ligand>
</feature>
<dbReference type="OrthoDB" id="3265338at2"/>
<dbReference type="GO" id="GO:0016705">
    <property type="term" value="F:oxidoreductase activity, acting on paired donors, with incorporation or reduction of molecular oxygen"/>
    <property type="evidence" value="ECO:0007669"/>
    <property type="project" value="InterPro"/>
</dbReference>
<dbReference type="GO" id="GO:0004497">
    <property type="term" value="F:monooxygenase activity"/>
    <property type="evidence" value="ECO:0007669"/>
    <property type="project" value="UniProtKB-KW"/>
</dbReference>
<keyword evidence="9" id="KW-1185">Reference proteome</keyword>
<evidence type="ECO:0000259" key="7">
    <source>
        <dbReference type="Pfam" id="PF00296"/>
    </source>
</evidence>
<dbReference type="PANTHER" id="PTHR30011">
    <property type="entry name" value="ALKANESULFONATE MONOOXYGENASE-RELATED"/>
    <property type="match status" value="1"/>
</dbReference>
<evidence type="ECO:0000256" key="6">
    <source>
        <dbReference type="PIRSR" id="PIRSR000337-1"/>
    </source>
</evidence>
<accession>A0A3Q9ICM8</accession>
<dbReference type="InterPro" id="IPR051260">
    <property type="entry name" value="Diverse_substr_monoxygenases"/>
</dbReference>
<dbReference type="PANTHER" id="PTHR30011:SF16">
    <property type="entry name" value="C2H2 FINGER DOMAIN TRANSCRIPTION FACTOR (EUROFUNG)-RELATED"/>
    <property type="match status" value="1"/>
</dbReference>
<evidence type="ECO:0000313" key="9">
    <source>
        <dbReference type="Proteomes" id="UP000270678"/>
    </source>
</evidence>
<dbReference type="AlphaFoldDB" id="A0A3Q9ICM8"/>
<evidence type="ECO:0000256" key="2">
    <source>
        <dbReference type="ARBA" id="ARBA00022643"/>
    </source>
</evidence>
<dbReference type="EMBL" id="CP034346">
    <property type="protein sequence ID" value="AZS15179.1"/>
    <property type="molecule type" value="Genomic_DNA"/>
</dbReference>